<dbReference type="SUPFAM" id="SSF55729">
    <property type="entry name" value="Acyl-CoA N-acyltransferases (Nat)"/>
    <property type="match status" value="1"/>
</dbReference>
<evidence type="ECO:0000313" key="3">
    <source>
        <dbReference type="Proteomes" id="UP000244930"/>
    </source>
</evidence>
<dbReference type="EMBL" id="CP022187">
    <property type="protein sequence ID" value="AWI74742.1"/>
    <property type="molecule type" value="Genomic_DNA"/>
</dbReference>
<dbReference type="GO" id="GO:0016747">
    <property type="term" value="F:acyltransferase activity, transferring groups other than amino-acyl groups"/>
    <property type="evidence" value="ECO:0007669"/>
    <property type="project" value="InterPro"/>
</dbReference>
<name>A0A2U8GMA5_9RHOO</name>
<evidence type="ECO:0000313" key="2">
    <source>
        <dbReference type="EMBL" id="AWI74742.1"/>
    </source>
</evidence>
<dbReference type="PANTHER" id="PTHR43451">
    <property type="entry name" value="ACETYLTRANSFERASE (GNAT) FAMILY PROTEIN"/>
    <property type="match status" value="1"/>
</dbReference>
<dbReference type="Pfam" id="PF13673">
    <property type="entry name" value="Acetyltransf_10"/>
    <property type="match status" value="1"/>
</dbReference>
<gene>
    <name evidence="2" type="ORF">CEW83_05540</name>
</gene>
<dbReference type="InterPro" id="IPR000182">
    <property type="entry name" value="GNAT_dom"/>
</dbReference>
<sequence length="167" mass="18465">MNIRRFRAGDLPHVIALFSASVHGLAGVHYDARQRTAWAPAEPDQKLWQARLEGQQTLIAEDEGVLTGFISWAPNGHIDLLFTAPQHARKGIASALCTQVEAALSATGITTAFTEASLVARPFFERRGFVMTEAQDLDRNGVRFRRYAMQKTLTARLPPEMPPLPEA</sequence>
<dbReference type="Gene3D" id="3.40.630.30">
    <property type="match status" value="1"/>
</dbReference>
<protein>
    <submittedName>
        <fullName evidence="2">GNAT family N-acetyltransferase</fullName>
    </submittedName>
</protein>
<organism evidence="2 3">
    <name type="scientific">Parazoarcus communis</name>
    <dbReference type="NCBI Taxonomy" id="41977"/>
    <lineage>
        <taxon>Bacteria</taxon>
        <taxon>Pseudomonadati</taxon>
        <taxon>Pseudomonadota</taxon>
        <taxon>Betaproteobacteria</taxon>
        <taxon>Rhodocyclales</taxon>
        <taxon>Zoogloeaceae</taxon>
        <taxon>Parazoarcus</taxon>
    </lineage>
</organism>
<dbReference type="AlphaFoldDB" id="A0A2U8GMA5"/>
<reference evidence="2 3" key="1">
    <citation type="submission" date="2017-06" db="EMBL/GenBank/DDBJ databases">
        <title>Azoarcus.</title>
        <authorList>
            <person name="Woo J.-H."/>
            <person name="Kim H.-S."/>
        </authorList>
    </citation>
    <scope>NUCLEOTIDE SEQUENCE [LARGE SCALE GENOMIC DNA]</scope>
    <source>
        <strain evidence="2 3">TSPY31</strain>
    </source>
</reference>
<dbReference type="CDD" id="cd04301">
    <property type="entry name" value="NAT_SF"/>
    <property type="match status" value="1"/>
</dbReference>
<accession>A0A2U8GMA5</accession>
<dbReference type="InterPro" id="IPR052564">
    <property type="entry name" value="N-acetyltrans/Recomb-assoc"/>
</dbReference>
<dbReference type="Proteomes" id="UP000244930">
    <property type="component" value="Chromosome"/>
</dbReference>
<evidence type="ECO:0000259" key="1">
    <source>
        <dbReference type="PROSITE" id="PS51186"/>
    </source>
</evidence>
<dbReference type="KEGG" id="acom:CEW83_05540"/>
<dbReference type="InterPro" id="IPR016181">
    <property type="entry name" value="Acyl_CoA_acyltransferase"/>
</dbReference>
<feature type="domain" description="N-acetyltransferase" evidence="1">
    <location>
        <begin position="1"/>
        <end position="154"/>
    </location>
</feature>
<proteinExistence type="predicted"/>
<dbReference type="PROSITE" id="PS51186">
    <property type="entry name" value="GNAT"/>
    <property type="match status" value="1"/>
</dbReference>
<dbReference type="RefSeq" id="WP_108948450.1">
    <property type="nucleotide sequence ID" value="NZ_CP022187.1"/>
</dbReference>
<keyword evidence="2" id="KW-0808">Transferase</keyword>
<dbReference type="PANTHER" id="PTHR43451:SF1">
    <property type="entry name" value="ACETYLTRANSFERASE"/>
    <property type="match status" value="1"/>
</dbReference>
<keyword evidence="3" id="KW-1185">Reference proteome</keyword>